<reference evidence="3 4" key="1">
    <citation type="submission" date="2020-02" db="EMBL/GenBank/DDBJ databases">
        <authorList>
            <person name="Kim M.K."/>
        </authorList>
    </citation>
    <scope>NUCLEOTIDE SEQUENCE [LARGE SCALE GENOMIC DNA]</scope>
    <source>
        <strain evidence="3 4">17J57-3</strain>
    </source>
</reference>
<evidence type="ECO:0000313" key="4">
    <source>
        <dbReference type="Proteomes" id="UP000482155"/>
    </source>
</evidence>
<dbReference type="Proteomes" id="UP000482155">
    <property type="component" value="Unassembled WGS sequence"/>
</dbReference>
<evidence type="ECO:0000313" key="3">
    <source>
        <dbReference type="EMBL" id="NEX62201.1"/>
    </source>
</evidence>
<gene>
    <name evidence="3" type="ORF">G3574_14015</name>
</gene>
<dbReference type="PANTHER" id="PTHR13847:SF287">
    <property type="entry name" value="FAD-DEPENDENT OXIDOREDUCTASE DOMAIN-CONTAINING PROTEIN 1"/>
    <property type="match status" value="1"/>
</dbReference>
<dbReference type="AlphaFoldDB" id="A0A6B3SNA0"/>
<dbReference type="InterPro" id="IPR036188">
    <property type="entry name" value="FAD/NAD-bd_sf"/>
</dbReference>
<proteinExistence type="predicted"/>
<dbReference type="RefSeq" id="WP_163964177.1">
    <property type="nucleotide sequence ID" value="NZ_JAAIVB010000045.1"/>
</dbReference>
<evidence type="ECO:0000259" key="2">
    <source>
        <dbReference type="Pfam" id="PF01266"/>
    </source>
</evidence>
<protein>
    <submittedName>
        <fullName evidence="3">FAD-binding oxidoreductase</fullName>
    </submittedName>
</protein>
<dbReference type="GO" id="GO:0005737">
    <property type="term" value="C:cytoplasm"/>
    <property type="evidence" value="ECO:0007669"/>
    <property type="project" value="TreeGrafter"/>
</dbReference>
<keyword evidence="1" id="KW-0560">Oxidoreductase</keyword>
<accession>A0A6B3SNA0</accession>
<evidence type="ECO:0000256" key="1">
    <source>
        <dbReference type="ARBA" id="ARBA00023002"/>
    </source>
</evidence>
<dbReference type="Gene3D" id="3.30.9.10">
    <property type="entry name" value="D-Amino Acid Oxidase, subunit A, domain 2"/>
    <property type="match status" value="1"/>
</dbReference>
<dbReference type="PANTHER" id="PTHR13847">
    <property type="entry name" value="SARCOSINE DEHYDROGENASE-RELATED"/>
    <property type="match status" value="1"/>
</dbReference>
<name>A0A6B3SNA0_9BURK</name>
<dbReference type="GO" id="GO:0016491">
    <property type="term" value="F:oxidoreductase activity"/>
    <property type="evidence" value="ECO:0007669"/>
    <property type="project" value="UniProtKB-KW"/>
</dbReference>
<dbReference type="PROSITE" id="PS51257">
    <property type="entry name" value="PROKAR_LIPOPROTEIN"/>
    <property type="match status" value="1"/>
</dbReference>
<dbReference type="GO" id="GO:0032981">
    <property type="term" value="P:mitochondrial respiratory chain complex I assembly"/>
    <property type="evidence" value="ECO:0007669"/>
    <property type="project" value="TreeGrafter"/>
</dbReference>
<dbReference type="Pfam" id="PF01266">
    <property type="entry name" value="DAO"/>
    <property type="match status" value="1"/>
</dbReference>
<organism evidence="3 4">
    <name type="scientific">Noviherbaspirillum galbum</name>
    <dbReference type="NCBI Taxonomy" id="2709383"/>
    <lineage>
        <taxon>Bacteria</taxon>
        <taxon>Pseudomonadati</taxon>
        <taxon>Pseudomonadota</taxon>
        <taxon>Betaproteobacteria</taxon>
        <taxon>Burkholderiales</taxon>
        <taxon>Oxalobacteraceae</taxon>
        <taxon>Noviherbaspirillum</taxon>
    </lineage>
</organism>
<keyword evidence="4" id="KW-1185">Reference proteome</keyword>
<feature type="domain" description="FAD dependent oxidoreductase" evidence="2">
    <location>
        <begin position="9"/>
        <end position="363"/>
    </location>
</feature>
<comment type="caution">
    <text evidence="3">The sequence shown here is derived from an EMBL/GenBank/DDBJ whole genome shotgun (WGS) entry which is preliminary data.</text>
</comment>
<dbReference type="EMBL" id="JAAIVB010000045">
    <property type="protein sequence ID" value="NEX62201.1"/>
    <property type="molecule type" value="Genomic_DNA"/>
</dbReference>
<dbReference type="Gene3D" id="3.50.50.60">
    <property type="entry name" value="FAD/NAD(P)-binding domain"/>
    <property type="match status" value="1"/>
</dbReference>
<dbReference type="SUPFAM" id="SSF51905">
    <property type="entry name" value="FAD/NAD(P)-binding domain"/>
    <property type="match status" value="1"/>
</dbReference>
<dbReference type="InterPro" id="IPR006076">
    <property type="entry name" value="FAD-dep_OxRdtase"/>
</dbReference>
<sequence>MNGLRSRYDVLIAGGGIVGCYVAYFLKQRNPGTEVAIVEPDPTYEYASTVHASGGARRLFSCPENIEMSNFSIDRIKNFAEEMAVDGNPAPIDWVEQGYLFIVTGSNALRMLEENADVQRSLGADIRMLDRQGLKQLLPSMHVDDLDGAAYSPKDGWCDPNSFLQGVRKKCKALGVEFIKDRVGGFTWSSGRINGAALASGTSLAADHFVNAAGAWSAQVSAMAGMYLPVSPLRRFEHYFTGQRQIEPLPYVKDLNRLAFRSEGQGFSGGLVNSDEPRGFNFEVDHHYFDEVVWPALAHRFPTAFEGVKCHRTWSGLYEQCELDGNPIIGNWTGNHENFYVATGFSGHGMMHAPAAGRGIAELIDKGRFESIDLSRLGYERVIRQAPYPERGIL</sequence>